<dbReference type="InterPro" id="IPR017850">
    <property type="entry name" value="Alkaline_phosphatase_core_sf"/>
</dbReference>
<sequence length="364" mass="38492">MLPAPSPAGVRLADVLPSQILATRGAQNPLGLPRARRTVLVVVDGLGVANLNARAGHARTLVAGPRKGIVSGFPTTTAAALTSLYTGTAPGTHGIVGYDALVPGVGVRNQLRDWGRDMDPETWQRSAPLLADVPSVVVNEARYADSGFTRATLRGARYVAARSIDDRVDAAIEATHAGDGIVSCYVPDLDRIGHDRGWQSDAWIDALERLDGAVARLVDRVPAGTGILVTADHGMVDVPEHRHVVVPPSLLEGVAHVAGEPRCLQLHRDPTWSGWASTVEAWRAALGDLAWIATRDELVASGWLGVVDDAVLPRIGDLVVAMRGTGALYLREDDPARGMVGQHGSLTPEELRVPLVRLGAYAAS</sequence>
<name>A0ABP5MFV3_9MICO</name>
<dbReference type="EMBL" id="BAAAQT010000005">
    <property type="protein sequence ID" value="GAA2173497.1"/>
    <property type="molecule type" value="Genomic_DNA"/>
</dbReference>
<dbReference type="InterPro" id="IPR002591">
    <property type="entry name" value="Phosphodiest/P_Trfase"/>
</dbReference>
<accession>A0ABP5MFV3</accession>
<dbReference type="RefSeq" id="WP_344342419.1">
    <property type="nucleotide sequence ID" value="NZ_BAAAQT010000005.1"/>
</dbReference>
<organism evidence="1 2">
    <name type="scientific">Agrococcus versicolor</name>
    <dbReference type="NCBI Taxonomy" id="501482"/>
    <lineage>
        <taxon>Bacteria</taxon>
        <taxon>Bacillati</taxon>
        <taxon>Actinomycetota</taxon>
        <taxon>Actinomycetes</taxon>
        <taxon>Micrococcales</taxon>
        <taxon>Microbacteriaceae</taxon>
        <taxon>Agrococcus</taxon>
    </lineage>
</organism>
<evidence type="ECO:0000313" key="2">
    <source>
        <dbReference type="Proteomes" id="UP001501599"/>
    </source>
</evidence>
<comment type="caution">
    <text evidence="1">The sequence shown here is derived from an EMBL/GenBank/DDBJ whole genome shotgun (WGS) entry which is preliminary data.</text>
</comment>
<dbReference type="Pfam" id="PF01663">
    <property type="entry name" value="Phosphodiest"/>
    <property type="match status" value="1"/>
</dbReference>
<dbReference type="PANTHER" id="PTHR10151:SF120">
    <property type="entry name" value="BIS(5'-ADENOSYL)-TRIPHOSPHATASE"/>
    <property type="match status" value="1"/>
</dbReference>
<proteinExistence type="predicted"/>
<dbReference type="PANTHER" id="PTHR10151">
    <property type="entry name" value="ECTONUCLEOTIDE PYROPHOSPHATASE/PHOSPHODIESTERASE"/>
    <property type="match status" value="1"/>
</dbReference>
<dbReference type="Gene3D" id="3.40.720.10">
    <property type="entry name" value="Alkaline Phosphatase, subunit A"/>
    <property type="match status" value="1"/>
</dbReference>
<keyword evidence="2" id="KW-1185">Reference proteome</keyword>
<dbReference type="Proteomes" id="UP001501599">
    <property type="component" value="Unassembled WGS sequence"/>
</dbReference>
<protein>
    <submittedName>
        <fullName evidence="1">Alkaline phosphatase family protein</fullName>
    </submittedName>
</protein>
<evidence type="ECO:0000313" key="1">
    <source>
        <dbReference type="EMBL" id="GAA2173497.1"/>
    </source>
</evidence>
<reference evidence="2" key="1">
    <citation type="journal article" date="2019" name="Int. J. Syst. Evol. Microbiol.">
        <title>The Global Catalogue of Microorganisms (GCM) 10K type strain sequencing project: providing services to taxonomists for standard genome sequencing and annotation.</title>
        <authorList>
            <consortium name="The Broad Institute Genomics Platform"/>
            <consortium name="The Broad Institute Genome Sequencing Center for Infectious Disease"/>
            <person name="Wu L."/>
            <person name="Ma J."/>
        </authorList>
    </citation>
    <scope>NUCLEOTIDE SEQUENCE [LARGE SCALE GENOMIC DNA]</scope>
    <source>
        <strain evidence="2">JCM 16026</strain>
    </source>
</reference>
<dbReference type="SUPFAM" id="SSF53649">
    <property type="entry name" value="Alkaline phosphatase-like"/>
    <property type="match status" value="1"/>
</dbReference>
<gene>
    <name evidence="1" type="ORF">GCM10009846_15740</name>
</gene>